<evidence type="ECO:0000259" key="9">
    <source>
        <dbReference type="Pfam" id="PF07662"/>
    </source>
</evidence>
<feature type="transmembrane region" description="Helical" evidence="7">
    <location>
        <begin position="379"/>
        <end position="396"/>
    </location>
</feature>
<feature type="domain" description="Concentrative nucleoside transporter N-terminal" evidence="8">
    <location>
        <begin position="95"/>
        <end position="166"/>
    </location>
</feature>
<gene>
    <name evidence="10" type="ORF">M422DRAFT_181588</name>
</gene>
<evidence type="ECO:0000256" key="5">
    <source>
        <dbReference type="ARBA" id="ARBA00022989"/>
    </source>
</evidence>
<dbReference type="GO" id="GO:0015293">
    <property type="term" value="F:symporter activity"/>
    <property type="evidence" value="ECO:0007669"/>
    <property type="project" value="TreeGrafter"/>
</dbReference>
<evidence type="ECO:0000256" key="7">
    <source>
        <dbReference type="SAM" id="Phobius"/>
    </source>
</evidence>
<feature type="transmembrane region" description="Helical" evidence="7">
    <location>
        <begin position="440"/>
        <end position="465"/>
    </location>
</feature>
<dbReference type="EMBL" id="KN837195">
    <property type="protein sequence ID" value="KIJ34844.1"/>
    <property type="molecule type" value="Genomic_DNA"/>
</dbReference>
<keyword evidence="11" id="KW-1185">Reference proteome</keyword>
<dbReference type="InterPro" id="IPR011657">
    <property type="entry name" value="CNT_C_dom"/>
</dbReference>
<keyword evidence="3" id="KW-1003">Cell membrane</keyword>
<accession>A0A0C9UJ00</accession>
<keyword evidence="6 7" id="KW-0472">Membrane</keyword>
<feature type="transmembrane region" description="Helical" evidence="7">
    <location>
        <begin position="251"/>
        <end position="269"/>
    </location>
</feature>
<organism evidence="10 11">
    <name type="scientific">Sphaerobolus stellatus (strain SS14)</name>
    <dbReference type="NCBI Taxonomy" id="990650"/>
    <lineage>
        <taxon>Eukaryota</taxon>
        <taxon>Fungi</taxon>
        <taxon>Dikarya</taxon>
        <taxon>Basidiomycota</taxon>
        <taxon>Agaricomycotina</taxon>
        <taxon>Agaricomycetes</taxon>
        <taxon>Phallomycetidae</taxon>
        <taxon>Geastrales</taxon>
        <taxon>Sphaerobolaceae</taxon>
        <taxon>Sphaerobolus</taxon>
    </lineage>
</organism>
<evidence type="ECO:0000256" key="6">
    <source>
        <dbReference type="ARBA" id="ARBA00023136"/>
    </source>
</evidence>
<feature type="domain" description="Concentrative nucleoside transporter C-terminal" evidence="9">
    <location>
        <begin position="283"/>
        <end position="486"/>
    </location>
</feature>
<dbReference type="OrthoDB" id="6075923at2759"/>
<evidence type="ECO:0000256" key="1">
    <source>
        <dbReference type="ARBA" id="ARBA00004651"/>
    </source>
</evidence>
<evidence type="ECO:0000256" key="4">
    <source>
        <dbReference type="ARBA" id="ARBA00022692"/>
    </source>
</evidence>
<protein>
    <submittedName>
        <fullName evidence="10">Unplaced genomic scaffold SPHSTscaffold_120, whole genome shotgun sequence</fullName>
    </submittedName>
</protein>
<dbReference type="Pfam" id="PF07662">
    <property type="entry name" value="Nucleos_tra2_C"/>
    <property type="match status" value="1"/>
</dbReference>
<feature type="transmembrane region" description="Helical" evidence="7">
    <location>
        <begin position="477"/>
        <end position="498"/>
    </location>
</feature>
<dbReference type="Proteomes" id="UP000054279">
    <property type="component" value="Unassembled WGS sequence"/>
</dbReference>
<keyword evidence="4 7" id="KW-0812">Transmembrane</keyword>
<feature type="transmembrane region" description="Helical" evidence="7">
    <location>
        <begin position="353"/>
        <end position="372"/>
    </location>
</feature>
<dbReference type="Pfam" id="PF01773">
    <property type="entry name" value="Nucleos_tra2_N"/>
    <property type="match status" value="1"/>
</dbReference>
<feature type="transmembrane region" description="Helical" evidence="7">
    <location>
        <begin position="142"/>
        <end position="164"/>
    </location>
</feature>
<evidence type="ECO:0000259" key="8">
    <source>
        <dbReference type="Pfam" id="PF01773"/>
    </source>
</evidence>
<dbReference type="PANTHER" id="PTHR10590">
    <property type="entry name" value="SODIUM/NUCLEOSIDE COTRANSPORTER"/>
    <property type="match status" value="1"/>
</dbReference>
<evidence type="ECO:0000313" key="10">
    <source>
        <dbReference type="EMBL" id="KIJ34844.1"/>
    </source>
</evidence>
<dbReference type="InterPro" id="IPR002668">
    <property type="entry name" value="CNT_N_dom"/>
</dbReference>
<dbReference type="HOGENOM" id="CLU_510147_0_0_1"/>
<feature type="transmembrane region" description="Helical" evidence="7">
    <location>
        <begin position="17"/>
        <end position="40"/>
    </location>
</feature>
<dbReference type="AlphaFoldDB" id="A0A0C9UJ00"/>
<dbReference type="InterPro" id="IPR008276">
    <property type="entry name" value="C_nuclsd_transpt"/>
</dbReference>
<evidence type="ECO:0000313" key="11">
    <source>
        <dbReference type="Proteomes" id="UP000054279"/>
    </source>
</evidence>
<evidence type="ECO:0000256" key="3">
    <source>
        <dbReference type="ARBA" id="ARBA00022475"/>
    </source>
</evidence>
<keyword evidence="5 7" id="KW-1133">Transmembrane helix</keyword>
<dbReference type="GO" id="GO:0005886">
    <property type="term" value="C:plasma membrane"/>
    <property type="evidence" value="ECO:0007669"/>
    <property type="project" value="UniProtKB-SubCell"/>
</dbReference>
<evidence type="ECO:0000256" key="2">
    <source>
        <dbReference type="ARBA" id="ARBA00009033"/>
    </source>
</evidence>
<feature type="transmembrane region" description="Helical" evidence="7">
    <location>
        <begin position="61"/>
        <end position="79"/>
    </location>
</feature>
<feature type="transmembrane region" description="Helical" evidence="7">
    <location>
        <begin position="119"/>
        <end position="136"/>
    </location>
</feature>
<dbReference type="GO" id="GO:0005337">
    <property type="term" value="F:nucleoside transmembrane transporter activity"/>
    <property type="evidence" value="ECO:0007669"/>
    <property type="project" value="InterPro"/>
</dbReference>
<feature type="transmembrane region" description="Helical" evidence="7">
    <location>
        <begin position="176"/>
        <end position="196"/>
    </location>
</feature>
<feature type="transmembrane region" description="Helical" evidence="7">
    <location>
        <begin position="91"/>
        <end position="107"/>
    </location>
</feature>
<name>A0A0C9UJ00_SPHS4</name>
<comment type="subcellular location">
    <subcellularLocation>
        <location evidence="1">Cell membrane</location>
        <topology evidence="1">Multi-pass membrane protein</topology>
    </subcellularLocation>
</comment>
<proteinExistence type="inferred from homology"/>
<sequence>MYHGSFSSERFGVPQTLWAWFFLLIILFRFIPASVVSKPVSKVWNAAIGDPLPRLPRRGQLALAWIGALAITFGTAFGVPRSEGTTLADHGIPLAGIYVMTVPMYVLCRRKENINMMQFPISIILQQAMALFYFKSGAGFKFVVWFQTAVADFHSLVIMGLAFLFDMETAGKNWMFLNTFAIMVFVGAFFYILYMFTWMQWLTKHFAWFGQKVFGASGAETFQGLWSPWFGQAASPLLIAPYIYSYTDSEIAATMTIGALSTLVIDFYAANIGLSFRNIVGISAVVIPSSIMSAKIAFPEEPGTEPLTYSRESTAANVKKINLRKATDLLDALTDGTYVALKAAGGLLPNATMMYGMLLFVNGMLMWIFRGFGVHNLDVHRAASPVFVPFVFFLGVPRHEVWTASYMLSHHFFVSPDFAYGQLAALMAGPKPLSLRGFSLISMALANNACLASLGLQVGLMSTFIPASKKSSMAATAIHSMFIAIVRIPVPIVLNTVLTRRVSSSLLCKQLLSVQSSYKIADFTYIYCSGYRLE</sequence>
<comment type="similarity">
    <text evidence="2">Belongs to the concentrative nucleoside transporter (CNT) (TC 2.A.41) family.</text>
</comment>
<dbReference type="PANTHER" id="PTHR10590:SF4">
    <property type="entry name" value="SOLUTE CARRIER FAMILY 28 MEMBER 3"/>
    <property type="match status" value="1"/>
</dbReference>
<reference evidence="10 11" key="1">
    <citation type="submission" date="2014-06" db="EMBL/GenBank/DDBJ databases">
        <title>Evolutionary Origins and Diversification of the Mycorrhizal Mutualists.</title>
        <authorList>
            <consortium name="DOE Joint Genome Institute"/>
            <consortium name="Mycorrhizal Genomics Consortium"/>
            <person name="Kohler A."/>
            <person name="Kuo A."/>
            <person name="Nagy L.G."/>
            <person name="Floudas D."/>
            <person name="Copeland A."/>
            <person name="Barry K.W."/>
            <person name="Cichocki N."/>
            <person name="Veneault-Fourrey C."/>
            <person name="LaButti K."/>
            <person name="Lindquist E.A."/>
            <person name="Lipzen A."/>
            <person name="Lundell T."/>
            <person name="Morin E."/>
            <person name="Murat C."/>
            <person name="Riley R."/>
            <person name="Ohm R."/>
            <person name="Sun H."/>
            <person name="Tunlid A."/>
            <person name="Henrissat B."/>
            <person name="Grigoriev I.V."/>
            <person name="Hibbett D.S."/>
            <person name="Martin F."/>
        </authorList>
    </citation>
    <scope>NUCLEOTIDE SEQUENCE [LARGE SCALE GENOMIC DNA]</scope>
    <source>
        <strain evidence="10 11">SS14</strain>
    </source>
</reference>